<comment type="caution">
    <text evidence="1">The sequence shown here is derived from an EMBL/GenBank/DDBJ whole genome shotgun (WGS) entry which is preliminary data.</text>
</comment>
<gene>
    <name evidence="1" type="ORF">AVEN_10111_1</name>
</gene>
<dbReference type="EMBL" id="BGPR01059235">
    <property type="protein sequence ID" value="GBO35279.1"/>
    <property type="molecule type" value="Genomic_DNA"/>
</dbReference>
<name>A0A4Y2WDD2_ARAVE</name>
<protein>
    <submittedName>
        <fullName evidence="1">Uncharacterized protein</fullName>
    </submittedName>
</protein>
<dbReference type="AlphaFoldDB" id="A0A4Y2WDD2"/>
<evidence type="ECO:0000313" key="1">
    <source>
        <dbReference type="EMBL" id="GBO35279.1"/>
    </source>
</evidence>
<dbReference type="Proteomes" id="UP000499080">
    <property type="component" value="Unassembled WGS sequence"/>
</dbReference>
<accession>A0A4Y2WDD2</accession>
<evidence type="ECO:0000313" key="2">
    <source>
        <dbReference type="Proteomes" id="UP000499080"/>
    </source>
</evidence>
<organism evidence="1 2">
    <name type="scientific">Araneus ventricosus</name>
    <name type="common">Orbweaver spider</name>
    <name type="synonym">Epeira ventricosa</name>
    <dbReference type="NCBI Taxonomy" id="182803"/>
    <lineage>
        <taxon>Eukaryota</taxon>
        <taxon>Metazoa</taxon>
        <taxon>Ecdysozoa</taxon>
        <taxon>Arthropoda</taxon>
        <taxon>Chelicerata</taxon>
        <taxon>Arachnida</taxon>
        <taxon>Araneae</taxon>
        <taxon>Araneomorphae</taxon>
        <taxon>Entelegynae</taxon>
        <taxon>Araneoidea</taxon>
        <taxon>Araneidae</taxon>
        <taxon>Araneus</taxon>
    </lineage>
</organism>
<keyword evidence="2" id="KW-1185">Reference proteome</keyword>
<proteinExistence type="predicted"/>
<sequence length="77" mass="8626">MTLNLRVMDLTMITHSREGPDGRFIVGSCTAGRVDLRSGSDRQIRSRHVDSVAPTVARRAPDQCIFNQRPGQIDFEL</sequence>
<reference evidence="1 2" key="1">
    <citation type="journal article" date="2019" name="Sci. Rep.">
        <title>Orb-weaving spider Araneus ventricosus genome elucidates the spidroin gene catalogue.</title>
        <authorList>
            <person name="Kono N."/>
            <person name="Nakamura H."/>
            <person name="Ohtoshi R."/>
            <person name="Moran D.A.P."/>
            <person name="Shinohara A."/>
            <person name="Yoshida Y."/>
            <person name="Fujiwara M."/>
            <person name="Mori M."/>
            <person name="Tomita M."/>
            <person name="Arakawa K."/>
        </authorList>
    </citation>
    <scope>NUCLEOTIDE SEQUENCE [LARGE SCALE GENOMIC DNA]</scope>
</reference>